<comment type="caution">
    <text evidence="7">The sequence shown here is derived from an EMBL/GenBank/DDBJ whole genome shotgun (WGS) entry which is preliminary data.</text>
</comment>
<dbReference type="InterPro" id="IPR051677">
    <property type="entry name" value="AfsR-DnrI-RedD_regulator"/>
</dbReference>
<dbReference type="SUPFAM" id="SSF46894">
    <property type="entry name" value="C-terminal effector domain of the bipartite response regulators"/>
    <property type="match status" value="1"/>
</dbReference>
<dbReference type="InterPro" id="IPR011990">
    <property type="entry name" value="TPR-like_helical_dom_sf"/>
</dbReference>
<evidence type="ECO:0000256" key="2">
    <source>
        <dbReference type="ARBA" id="ARBA00023015"/>
    </source>
</evidence>
<dbReference type="RefSeq" id="WP_119151872.1">
    <property type="nucleotide sequence ID" value="NZ_JBHSOV010000032.1"/>
</dbReference>
<dbReference type="Pfam" id="PF25873">
    <property type="entry name" value="WHD_MalT"/>
    <property type="match status" value="1"/>
</dbReference>
<protein>
    <recommendedName>
        <fullName evidence="9">Bacterial transcriptional activator domain-containing protein</fullName>
    </recommendedName>
</protein>
<dbReference type="InterPro" id="IPR016032">
    <property type="entry name" value="Sig_transdc_resp-reg_C-effctor"/>
</dbReference>
<keyword evidence="4" id="KW-0804">Transcription</keyword>
<dbReference type="Pfam" id="PF03704">
    <property type="entry name" value="BTAD"/>
    <property type="match status" value="1"/>
</dbReference>
<evidence type="ECO:0000256" key="4">
    <source>
        <dbReference type="ARBA" id="ARBA00023163"/>
    </source>
</evidence>
<dbReference type="InterPro" id="IPR027417">
    <property type="entry name" value="P-loop_NTPase"/>
</dbReference>
<name>A0A398CK93_9BACL</name>
<dbReference type="Gene3D" id="1.10.10.10">
    <property type="entry name" value="Winged helix-like DNA-binding domain superfamily/Winged helix DNA-binding domain"/>
    <property type="match status" value="1"/>
</dbReference>
<keyword evidence="2" id="KW-0805">Transcription regulation</keyword>
<dbReference type="InterPro" id="IPR036388">
    <property type="entry name" value="WH-like_DNA-bd_sf"/>
</dbReference>
<dbReference type="GO" id="GO:0003677">
    <property type="term" value="F:DNA binding"/>
    <property type="evidence" value="ECO:0007669"/>
    <property type="project" value="UniProtKB-KW"/>
</dbReference>
<feature type="domain" description="Bacterial transcriptional activator" evidence="6">
    <location>
        <begin position="879"/>
        <end position="1018"/>
    </location>
</feature>
<dbReference type="Pfam" id="PF17874">
    <property type="entry name" value="TPR_MalT"/>
    <property type="match status" value="1"/>
</dbReference>
<dbReference type="SUPFAM" id="SSF52540">
    <property type="entry name" value="P-loop containing nucleoside triphosphate hydrolases"/>
    <property type="match status" value="1"/>
</dbReference>
<sequence length="1018" mass="116590">MIVQTKIHIPQVRHALVVRPELLRLLDEGMHAKLTLVSAPSGYGKSTALSEWALQKGKLVAWVSLSKQDDDWIAFWEAAVESIRNRVDGFGRTVFPLLAEGPSSSSVSREPAMTALLNELERLPEELVILFDDFHLVTVPAIHDSMSYLIEHLPNSIHLYIASRNDLPFPTTKWFAQGELRLIMTEQLRFRPEEAADFFRETTELRLTVDQLDLLYGQTEGWITGLRLAALSMRRSGDVAESIRRFSGHQQHIADYLLQEVIRDLPEAIRDFLLQTCMLSQMNYALCEAVTGMAGAQRQLEQLEKLQLFIVPLDEQREWYRYHHLLSDFLQAMLARNAPELWERANVRAAQWFENQGFVQEAAEHYLAGRQYEDVVRLIETHLNEFLSGGKNVALARWAMQVPGPYLSDRPLVELFYLYAMVGTRQFEDVPDRAERLRIRFEALADRMDAAVWRGMMGEIYYICATAAYIAKDLAGTADYFIRGDAYARENSFFLQGGNNKHYSVEEFNDHLSYVNDYNGAALFLTRMIDHWRGHANHPFATPMYASYAKLLYEWNRLDEAEEWINRIMHADRFAPITSNRFQLVVAASRIQQAKGNGREAASMLERLKLMIDSPDYAIFMRKIEAEQASLAIRQGDLESARRWSTECGLSHEDEAALGKVSEQLALVRVLAADGLLEPALSLGERLYRMLTKEDRLRDRIHVLILLSMTLHKAGRREQALEKLGIALRLSEPQGFVRSFADEGSAMAELLSTIGESTANEARYARQVLRAFPVGRSSSRTKIRCFGRLRVETKSGETPKWRTSKTEELMALLLHHRGEAVSRDRILDTLWSEVDVERAGGQFHTTTHYLRKALQRIGLEGLVQHAKGGYRIEMSRLDCDLDEWDRLRTSAIQAEDNEVSQEAAELIDLYGEGYLAGHSYSWAEPMRIRIQSEYVGLLIDLQEREEKRGRYDAAAELLRQALSHDPLNERLHERLIRVLVLADDRVSAMKQYETLRTMLQAEFGMGPKEAVRRLLELV</sequence>
<dbReference type="GO" id="GO:0000160">
    <property type="term" value="P:phosphorelay signal transduction system"/>
    <property type="evidence" value="ECO:0007669"/>
    <property type="project" value="InterPro"/>
</dbReference>
<dbReference type="SUPFAM" id="SSF48452">
    <property type="entry name" value="TPR-like"/>
    <property type="match status" value="2"/>
</dbReference>
<dbReference type="InterPro" id="IPR041617">
    <property type="entry name" value="TPR_MalT"/>
</dbReference>
<reference evidence="7 8" key="1">
    <citation type="submission" date="2018-09" db="EMBL/GenBank/DDBJ databases">
        <title>Cohnella cavernae sp. nov., isolated from a karst cave.</title>
        <authorList>
            <person name="Zhu H."/>
        </authorList>
    </citation>
    <scope>NUCLEOTIDE SEQUENCE [LARGE SCALE GENOMIC DNA]</scope>
    <source>
        <strain evidence="7 8">K2E09-144</strain>
    </source>
</reference>
<dbReference type="InterPro" id="IPR001867">
    <property type="entry name" value="OmpR/PhoB-type_DNA-bd"/>
</dbReference>
<evidence type="ECO:0000313" key="7">
    <source>
        <dbReference type="EMBL" id="RIE01619.1"/>
    </source>
</evidence>
<organism evidence="7 8">
    <name type="scientific">Cohnella faecalis</name>
    <dbReference type="NCBI Taxonomy" id="2315694"/>
    <lineage>
        <taxon>Bacteria</taxon>
        <taxon>Bacillati</taxon>
        <taxon>Bacillota</taxon>
        <taxon>Bacilli</taxon>
        <taxon>Bacillales</taxon>
        <taxon>Paenibacillaceae</taxon>
        <taxon>Cohnella</taxon>
    </lineage>
</organism>
<dbReference type="SMART" id="SM01043">
    <property type="entry name" value="BTAD"/>
    <property type="match status" value="1"/>
</dbReference>
<dbReference type="EMBL" id="QXJM01000040">
    <property type="protein sequence ID" value="RIE01619.1"/>
    <property type="molecule type" value="Genomic_DNA"/>
</dbReference>
<dbReference type="InterPro" id="IPR059106">
    <property type="entry name" value="WHD_MalT"/>
</dbReference>
<dbReference type="PANTHER" id="PTHR35807:SF1">
    <property type="entry name" value="TRANSCRIPTIONAL REGULATOR REDD"/>
    <property type="match status" value="1"/>
</dbReference>
<comment type="similarity">
    <text evidence="1">Belongs to the AfsR/DnrI/RedD regulatory family.</text>
</comment>
<dbReference type="SMART" id="SM00862">
    <property type="entry name" value="Trans_reg_C"/>
    <property type="match status" value="1"/>
</dbReference>
<feature type="domain" description="OmpR/PhoB-type" evidence="5">
    <location>
        <begin position="796"/>
        <end position="872"/>
    </location>
</feature>
<evidence type="ECO:0008006" key="9">
    <source>
        <dbReference type="Google" id="ProtNLM"/>
    </source>
</evidence>
<evidence type="ECO:0000256" key="1">
    <source>
        <dbReference type="ARBA" id="ARBA00005820"/>
    </source>
</evidence>
<evidence type="ECO:0000256" key="3">
    <source>
        <dbReference type="ARBA" id="ARBA00023125"/>
    </source>
</evidence>
<keyword evidence="3" id="KW-0238">DNA-binding</keyword>
<dbReference type="GO" id="GO:0006355">
    <property type="term" value="P:regulation of DNA-templated transcription"/>
    <property type="evidence" value="ECO:0007669"/>
    <property type="project" value="InterPro"/>
</dbReference>
<dbReference type="InterPro" id="IPR005158">
    <property type="entry name" value="BTAD"/>
</dbReference>
<dbReference type="PANTHER" id="PTHR35807">
    <property type="entry name" value="TRANSCRIPTIONAL REGULATOR REDD-RELATED"/>
    <property type="match status" value="1"/>
</dbReference>
<dbReference type="AlphaFoldDB" id="A0A398CK93"/>
<gene>
    <name evidence="7" type="ORF">D3H35_25080</name>
</gene>
<evidence type="ECO:0000259" key="6">
    <source>
        <dbReference type="SMART" id="SM01043"/>
    </source>
</evidence>
<keyword evidence="8" id="KW-1185">Reference proteome</keyword>
<evidence type="ECO:0000313" key="8">
    <source>
        <dbReference type="Proteomes" id="UP000266340"/>
    </source>
</evidence>
<dbReference type="OrthoDB" id="1137593at2"/>
<dbReference type="Proteomes" id="UP000266340">
    <property type="component" value="Unassembled WGS sequence"/>
</dbReference>
<proteinExistence type="inferred from homology"/>
<accession>A0A398CK93</accession>
<dbReference type="Gene3D" id="1.25.40.10">
    <property type="entry name" value="Tetratricopeptide repeat domain"/>
    <property type="match status" value="2"/>
</dbReference>
<evidence type="ECO:0000259" key="5">
    <source>
        <dbReference type="SMART" id="SM00862"/>
    </source>
</evidence>